<keyword evidence="3" id="KW-1185">Reference proteome</keyword>
<reference evidence="2 3" key="1">
    <citation type="journal article" date="2023" name="Plants (Basel)">
        <title>Bridging the Gap: Combining Genomics and Transcriptomics Approaches to Understand Stylosanthes scabra, an Orphan Legume from the Brazilian Caatinga.</title>
        <authorList>
            <person name="Ferreira-Neto J.R.C."/>
            <person name="da Silva M.D."/>
            <person name="Binneck E."/>
            <person name="de Melo N.F."/>
            <person name="da Silva R.H."/>
            <person name="de Melo A.L.T.M."/>
            <person name="Pandolfi V."/>
            <person name="Bustamante F.O."/>
            <person name="Brasileiro-Vidal A.C."/>
            <person name="Benko-Iseppon A.M."/>
        </authorList>
    </citation>
    <scope>NUCLEOTIDE SEQUENCE [LARGE SCALE GENOMIC DNA]</scope>
    <source>
        <tissue evidence="2">Leaves</tissue>
    </source>
</reference>
<gene>
    <name evidence="2" type="ORF">PIB30_108179</name>
</gene>
<feature type="region of interest" description="Disordered" evidence="1">
    <location>
        <begin position="1"/>
        <end position="56"/>
    </location>
</feature>
<evidence type="ECO:0000313" key="3">
    <source>
        <dbReference type="Proteomes" id="UP001341840"/>
    </source>
</evidence>
<evidence type="ECO:0000256" key="1">
    <source>
        <dbReference type="SAM" id="MobiDB-lite"/>
    </source>
</evidence>
<name>A0ABU6VY06_9FABA</name>
<feature type="compositionally biased region" description="Basic and acidic residues" evidence="1">
    <location>
        <begin position="141"/>
        <end position="163"/>
    </location>
</feature>
<protein>
    <submittedName>
        <fullName evidence="2">Uncharacterized protein</fullName>
    </submittedName>
</protein>
<evidence type="ECO:0000313" key="2">
    <source>
        <dbReference type="EMBL" id="MED6178500.1"/>
    </source>
</evidence>
<organism evidence="2 3">
    <name type="scientific">Stylosanthes scabra</name>
    <dbReference type="NCBI Taxonomy" id="79078"/>
    <lineage>
        <taxon>Eukaryota</taxon>
        <taxon>Viridiplantae</taxon>
        <taxon>Streptophyta</taxon>
        <taxon>Embryophyta</taxon>
        <taxon>Tracheophyta</taxon>
        <taxon>Spermatophyta</taxon>
        <taxon>Magnoliopsida</taxon>
        <taxon>eudicotyledons</taxon>
        <taxon>Gunneridae</taxon>
        <taxon>Pentapetalae</taxon>
        <taxon>rosids</taxon>
        <taxon>fabids</taxon>
        <taxon>Fabales</taxon>
        <taxon>Fabaceae</taxon>
        <taxon>Papilionoideae</taxon>
        <taxon>50 kb inversion clade</taxon>
        <taxon>dalbergioids sensu lato</taxon>
        <taxon>Dalbergieae</taxon>
        <taxon>Pterocarpus clade</taxon>
        <taxon>Stylosanthes</taxon>
    </lineage>
</organism>
<feature type="compositionally biased region" description="Basic and acidic residues" evidence="1">
    <location>
        <begin position="99"/>
        <end position="110"/>
    </location>
</feature>
<dbReference type="Proteomes" id="UP001341840">
    <property type="component" value="Unassembled WGS sequence"/>
</dbReference>
<comment type="caution">
    <text evidence="2">The sequence shown here is derived from an EMBL/GenBank/DDBJ whole genome shotgun (WGS) entry which is preliminary data.</text>
</comment>
<sequence>MIASETDAKATGSSPTLQDSRRKCGKCPRGQWEAGLSTTRSRSVRSTRTPDERANSDLAVVKTRRYHFNDRPFIHPLYSIRFDPDHPYELPVKSLLTLRHRDPSKKKDSYPQESGQEGARQLNSWELIPPSEGWMCEGNDVEGKRASEEVPERVDDAKGIEKG</sequence>
<proteinExistence type="predicted"/>
<accession>A0ABU6VY06</accession>
<feature type="compositionally biased region" description="Low complexity" evidence="1">
    <location>
        <begin position="37"/>
        <end position="47"/>
    </location>
</feature>
<feature type="region of interest" description="Disordered" evidence="1">
    <location>
        <begin position="97"/>
        <end position="163"/>
    </location>
</feature>
<feature type="non-terminal residue" evidence="2">
    <location>
        <position position="163"/>
    </location>
</feature>
<dbReference type="EMBL" id="JASCZI010155961">
    <property type="protein sequence ID" value="MED6178500.1"/>
    <property type="molecule type" value="Genomic_DNA"/>
</dbReference>